<dbReference type="EMBL" id="KB310935">
    <property type="protein sequence ID" value="ELT90401.1"/>
    <property type="molecule type" value="Genomic_DNA"/>
</dbReference>
<dbReference type="HOGENOM" id="CLU_444280_0_0_1"/>
<proteinExistence type="predicted"/>
<feature type="signal peptide" evidence="2">
    <location>
        <begin position="1"/>
        <end position="20"/>
    </location>
</feature>
<keyword evidence="1" id="KW-0472">Membrane</keyword>
<evidence type="ECO:0000313" key="6">
    <source>
        <dbReference type="Proteomes" id="UP000014760"/>
    </source>
</evidence>
<keyword evidence="1" id="KW-0812">Transmembrane</keyword>
<reference evidence="5" key="3">
    <citation type="submission" date="2015-06" db="UniProtKB">
        <authorList>
            <consortium name="EnsemblMetazoa"/>
        </authorList>
    </citation>
    <scope>IDENTIFICATION</scope>
</reference>
<sequence>MPILLLPILLLPILLLTTGADSFYVVIQCQDLREDAGCSRVDALASTTNSAIASQLQVFSHRQPVIHESPLVTDHYCHPDASGKDQQCYSASSLAFAWSSRLKSTSGIGVEIEKDPRCEEPSRQCFFVELDKEPHPWADWKLDCPSKFLVKRGSYNVSIHLNPSGYALKSSVFITGKIGDENHVYTDAPAYWATDIAAHYNACSTEMTITFELAKPHYNFSKYAVYIMSMMGPVHSTVLQVDRSKSHVSHVFPNVHPGRYNISVAPVETSRGNIASCVCRCTDRRQCGCAVPGCATSCVVSKSSFVYADVDDCVDKEESLNSTALLPIVFGCLAAVVLLCCLVFVGLTYKKPGFDTCWRTPGFKIISTPSTKRHPQVELKKQVTLTYWESQNTSTQMMKHLENLLRKYCNCDVILEHPFRDFPDQVRPLLSFSNNLTILMLSDFNSDAQTRLMSDDCVILARLRCTSCPLAYVPHRRMFTLPDELDSLCRRLHGDILPSTFDPAFMFDPDDGIPLCELMDNASRSHIDIVNQNFDELQSECTTQSPSQRTDV</sequence>
<evidence type="ECO:0000313" key="5">
    <source>
        <dbReference type="EnsemblMetazoa" id="CapteP202278"/>
    </source>
</evidence>
<dbReference type="InterPro" id="IPR057066">
    <property type="entry name" value="Ig_ILCR1"/>
</dbReference>
<dbReference type="Pfam" id="PF23608">
    <property type="entry name" value="Ig_ILCR1"/>
    <property type="match status" value="1"/>
</dbReference>
<dbReference type="EMBL" id="AMQN01014383">
    <property type="status" value="NOT_ANNOTATED_CDS"/>
    <property type="molecule type" value="Genomic_DNA"/>
</dbReference>
<organism evidence="4">
    <name type="scientific">Capitella teleta</name>
    <name type="common">Polychaete worm</name>
    <dbReference type="NCBI Taxonomy" id="283909"/>
    <lineage>
        <taxon>Eukaryota</taxon>
        <taxon>Metazoa</taxon>
        <taxon>Spiralia</taxon>
        <taxon>Lophotrochozoa</taxon>
        <taxon>Annelida</taxon>
        <taxon>Polychaeta</taxon>
        <taxon>Sedentaria</taxon>
        <taxon>Scolecida</taxon>
        <taxon>Capitellidae</taxon>
        <taxon>Capitella</taxon>
    </lineage>
</organism>
<reference evidence="4 6" key="2">
    <citation type="journal article" date="2013" name="Nature">
        <title>Insights into bilaterian evolution from three spiralian genomes.</title>
        <authorList>
            <person name="Simakov O."/>
            <person name="Marletaz F."/>
            <person name="Cho S.J."/>
            <person name="Edsinger-Gonzales E."/>
            <person name="Havlak P."/>
            <person name="Hellsten U."/>
            <person name="Kuo D.H."/>
            <person name="Larsson T."/>
            <person name="Lv J."/>
            <person name="Arendt D."/>
            <person name="Savage R."/>
            <person name="Osoegawa K."/>
            <person name="de Jong P."/>
            <person name="Grimwood J."/>
            <person name="Chapman J.A."/>
            <person name="Shapiro H."/>
            <person name="Aerts A."/>
            <person name="Otillar R.P."/>
            <person name="Terry A.Y."/>
            <person name="Boore J.L."/>
            <person name="Grigoriev I.V."/>
            <person name="Lindberg D.R."/>
            <person name="Seaver E.C."/>
            <person name="Weisblat D.A."/>
            <person name="Putnam N.H."/>
            <person name="Rokhsar D.S."/>
        </authorList>
    </citation>
    <scope>NUCLEOTIDE SEQUENCE</scope>
    <source>
        <strain evidence="4 6">I ESC-2004</strain>
    </source>
</reference>
<feature type="chain" id="PRO_5008786959" description="ILCR1 Ig-like domain-containing protein" evidence="2">
    <location>
        <begin position="21"/>
        <end position="552"/>
    </location>
</feature>
<feature type="domain" description="ILCR1 Ig-like" evidence="3">
    <location>
        <begin position="191"/>
        <end position="291"/>
    </location>
</feature>
<accession>R7TFT9</accession>
<protein>
    <recommendedName>
        <fullName evidence="3">ILCR1 Ig-like domain-containing protein</fullName>
    </recommendedName>
</protein>
<name>R7TFT9_CAPTE</name>
<keyword evidence="2" id="KW-0732">Signal</keyword>
<keyword evidence="6" id="KW-1185">Reference proteome</keyword>
<evidence type="ECO:0000313" key="4">
    <source>
        <dbReference type="EMBL" id="ELT90401.1"/>
    </source>
</evidence>
<evidence type="ECO:0000259" key="3">
    <source>
        <dbReference type="Pfam" id="PF23608"/>
    </source>
</evidence>
<dbReference type="AlphaFoldDB" id="R7TFT9"/>
<evidence type="ECO:0000256" key="2">
    <source>
        <dbReference type="SAM" id="SignalP"/>
    </source>
</evidence>
<evidence type="ECO:0000256" key="1">
    <source>
        <dbReference type="SAM" id="Phobius"/>
    </source>
</evidence>
<dbReference type="Proteomes" id="UP000014760">
    <property type="component" value="Unassembled WGS sequence"/>
</dbReference>
<keyword evidence="1" id="KW-1133">Transmembrane helix</keyword>
<feature type="transmembrane region" description="Helical" evidence="1">
    <location>
        <begin position="324"/>
        <end position="349"/>
    </location>
</feature>
<reference evidence="6" key="1">
    <citation type="submission" date="2012-12" db="EMBL/GenBank/DDBJ databases">
        <authorList>
            <person name="Hellsten U."/>
            <person name="Grimwood J."/>
            <person name="Chapman J.A."/>
            <person name="Shapiro H."/>
            <person name="Aerts A."/>
            <person name="Otillar R.P."/>
            <person name="Terry A.Y."/>
            <person name="Boore J.L."/>
            <person name="Simakov O."/>
            <person name="Marletaz F."/>
            <person name="Cho S.-J."/>
            <person name="Edsinger-Gonzales E."/>
            <person name="Havlak P."/>
            <person name="Kuo D.-H."/>
            <person name="Larsson T."/>
            <person name="Lv J."/>
            <person name="Arendt D."/>
            <person name="Savage R."/>
            <person name="Osoegawa K."/>
            <person name="de Jong P."/>
            <person name="Lindberg D.R."/>
            <person name="Seaver E.C."/>
            <person name="Weisblat D.A."/>
            <person name="Putnam N.H."/>
            <person name="Grigoriev I.V."/>
            <person name="Rokhsar D.S."/>
        </authorList>
    </citation>
    <scope>NUCLEOTIDE SEQUENCE</scope>
    <source>
        <strain evidence="6">I ESC-2004</strain>
    </source>
</reference>
<dbReference type="EnsemblMetazoa" id="CapteT202278">
    <property type="protein sequence ID" value="CapteP202278"/>
    <property type="gene ID" value="CapteG202278"/>
</dbReference>
<gene>
    <name evidence="4" type="ORF">CAPTEDRAFT_202278</name>
</gene>